<feature type="non-terminal residue" evidence="4">
    <location>
        <position position="282"/>
    </location>
</feature>
<evidence type="ECO:0000259" key="2">
    <source>
        <dbReference type="Pfam" id="PF14111"/>
    </source>
</evidence>
<evidence type="ECO:0000256" key="1">
    <source>
        <dbReference type="SAM" id="MobiDB-lite"/>
    </source>
</evidence>
<evidence type="ECO:0000313" key="5">
    <source>
        <dbReference type="EMBL" id="KAG7588825.1"/>
    </source>
</evidence>
<dbReference type="EMBL" id="JAEFBJ010000012">
    <property type="protein sequence ID" value="KAG7548059.1"/>
    <property type="molecule type" value="Genomic_DNA"/>
</dbReference>
<evidence type="ECO:0000313" key="4">
    <source>
        <dbReference type="EMBL" id="KAG7548059.1"/>
    </source>
</evidence>
<evidence type="ECO:0000313" key="6">
    <source>
        <dbReference type="Proteomes" id="UP000694251"/>
    </source>
</evidence>
<dbReference type="Proteomes" id="UP000694251">
    <property type="component" value="Chromosome 7"/>
</dbReference>
<dbReference type="InterPro" id="IPR025558">
    <property type="entry name" value="DUF4283"/>
</dbReference>
<name>A0A8T1YPW3_ARASU</name>
<dbReference type="Pfam" id="PF14111">
    <property type="entry name" value="DUF4283"/>
    <property type="match status" value="1"/>
</dbReference>
<dbReference type="PANTHER" id="PTHR31286:SF162">
    <property type="entry name" value="DUF4283 DOMAIN-CONTAINING PROTEIN-RELATED"/>
    <property type="match status" value="1"/>
</dbReference>
<dbReference type="InterPro" id="IPR040256">
    <property type="entry name" value="At4g02000-like"/>
</dbReference>
<dbReference type="AlphaFoldDB" id="A0A8T1YPW3"/>
<dbReference type="OrthoDB" id="1097842at2759"/>
<evidence type="ECO:0000259" key="3">
    <source>
        <dbReference type="Pfam" id="PF14392"/>
    </source>
</evidence>
<dbReference type="Proteomes" id="UP000694251">
    <property type="component" value="Chromosome 12"/>
</dbReference>
<keyword evidence="6" id="KW-1185">Reference proteome</keyword>
<reference evidence="4 6" key="1">
    <citation type="submission" date="2020-12" db="EMBL/GenBank/DDBJ databases">
        <title>Concerted genomic and epigenomic changes stabilize Arabidopsis allopolyploids.</title>
        <authorList>
            <person name="Chen Z."/>
        </authorList>
    </citation>
    <scope>NUCLEOTIDE SEQUENCE [LARGE SCALE GENOMIC DNA]</scope>
    <source>
        <strain evidence="4">As9502</strain>
        <tissue evidence="4">Leaf</tissue>
    </source>
</reference>
<comment type="caution">
    <text evidence="4">The sequence shown here is derived from an EMBL/GenBank/DDBJ whole genome shotgun (WGS) entry which is preliminary data.</text>
</comment>
<feature type="compositionally biased region" description="Pro residues" evidence="1">
    <location>
        <begin position="257"/>
        <end position="270"/>
    </location>
</feature>
<dbReference type="InterPro" id="IPR025836">
    <property type="entry name" value="Zn_knuckle_CX2CX4HX4C"/>
</dbReference>
<proteinExistence type="predicted"/>
<protein>
    <recommendedName>
        <fullName evidence="7">DUF4283 domain-containing protein</fullName>
    </recommendedName>
</protein>
<dbReference type="PANTHER" id="PTHR31286">
    <property type="entry name" value="GLYCINE-RICH CELL WALL STRUCTURAL PROTEIN 1.8-LIKE"/>
    <property type="match status" value="1"/>
</dbReference>
<sequence length="282" mass="32925">MADELWDELQHMALGREEPELFIPQEAYASVEARNRLSLIARPLNPRVQNLNSVIAALPRTWGLTTHVHGRILDATYVQFLFQTEVDLLTVQRREPWLFNNWFIASQRWEAFPAANFLTTIDLWVQMRGIPLLYVCEETAVEIAQELGEIITLDYHDATTTQIAYIRVRVRFGITDRLRFFQRITFDSGETALIRFQYERLRRICSSCFRFTHQRNYCPYRQRLHINGRERAVFHDELFRSGLNSQSQMTDNSFPAPLTPPPRVPAPPLNPEEQAAASPYFP</sequence>
<dbReference type="Pfam" id="PF14392">
    <property type="entry name" value="zf-CCHC_4"/>
    <property type="match status" value="1"/>
</dbReference>
<organism evidence="4 6">
    <name type="scientific">Arabidopsis suecica</name>
    <name type="common">Swedish thale-cress</name>
    <name type="synonym">Cardaminopsis suecica</name>
    <dbReference type="NCBI Taxonomy" id="45249"/>
    <lineage>
        <taxon>Eukaryota</taxon>
        <taxon>Viridiplantae</taxon>
        <taxon>Streptophyta</taxon>
        <taxon>Embryophyta</taxon>
        <taxon>Tracheophyta</taxon>
        <taxon>Spermatophyta</taxon>
        <taxon>Magnoliopsida</taxon>
        <taxon>eudicotyledons</taxon>
        <taxon>Gunneridae</taxon>
        <taxon>Pentapetalae</taxon>
        <taxon>rosids</taxon>
        <taxon>malvids</taxon>
        <taxon>Brassicales</taxon>
        <taxon>Brassicaceae</taxon>
        <taxon>Camelineae</taxon>
        <taxon>Arabidopsis</taxon>
    </lineage>
</organism>
<gene>
    <name evidence="5" type="ORF">ISN44_As07g011480</name>
    <name evidence="4" type="ORF">ISN44_As12g032670</name>
</gene>
<feature type="region of interest" description="Disordered" evidence="1">
    <location>
        <begin position="245"/>
        <end position="282"/>
    </location>
</feature>
<feature type="domain" description="DUF4283" evidence="2">
    <location>
        <begin position="32"/>
        <end position="111"/>
    </location>
</feature>
<accession>A0A8T1YPW3</accession>
<dbReference type="EMBL" id="JAEFBJ010000007">
    <property type="protein sequence ID" value="KAG7588825.1"/>
    <property type="molecule type" value="Genomic_DNA"/>
</dbReference>
<evidence type="ECO:0008006" key="7">
    <source>
        <dbReference type="Google" id="ProtNLM"/>
    </source>
</evidence>
<feature type="domain" description="Zinc knuckle CX2CX4HX4C" evidence="3">
    <location>
        <begin position="172"/>
        <end position="220"/>
    </location>
</feature>